<evidence type="ECO:0000256" key="3">
    <source>
        <dbReference type="ARBA" id="ARBA00022448"/>
    </source>
</evidence>
<feature type="transmembrane region" description="Helical" evidence="8">
    <location>
        <begin position="219"/>
        <end position="241"/>
    </location>
</feature>
<evidence type="ECO:0000256" key="1">
    <source>
        <dbReference type="ARBA" id="ARBA00004651"/>
    </source>
</evidence>
<evidence type="ECO:0000256" key="7">
    <source>
        <dbReference type="ARBA" id="ARBA00023136"/>
    </source>
</evidence>
<evidence type="ECO:0000313" key="10">
    <source>
        <dbReference type="Proteomes" id="UP000223709"/>
    </source>
</evidence>
<feature type="transmembrane region" description="Helical" evidence="8">
    <location>
        <begin position="161"/>
        <end position="178"/>
    </location>
</feature>
<sequence length="306" mass="32534">MTGVFGVVLGQILLMFLYLIIGYVLYRTGLITQEGSKALAHLLLYCVLPCVVLKSFCIEYSAKGVVELAVSIAAGAGVLLLSMAVSWLFFRKDPMAQIGVAFSNAGFMGLPLITAVLGGEAVFYAAGFVAILNALQWTYGQAKLSGDKKYIQLGAVLKNPLVLSLLGGVMIYFCRIPVPQVLRTPMGAIAGMNAPLAMIVLGVYLARTDLKAIFTRPRLYALSAVRLVVIPLLTIVCLMLLPAGWRQIGTVLIIVNAAPIGSNIAVYAQRLGLDSSYAVQMVCLSTLLSLITLPVMLSLAAALGFA</sequence>
<evidence type="ECO:0000256" key="2">
    <source>
        <dbReference type="ARBA" id="ARBA00010145"/>
    </source>
</evidence>
<evidence type="ECO:0000313" key="9">
    <source>
        <dbReference type="EMBL" id="ATL90834.1"/>
    </source>
</evidence>
<comment type="subcellular location">
    <subcellularLocation>
        <location evidence="1">Cell membrane</location>
        <topology evidence="1">Multi-pass membrane protein</topology>
    </subcellularLocation>
</comment>
<dbReference type="InterPro" id="IPR004776">
    <property type="entry name" value="Mem_transp_PIN-like"/>
</dbReference>
<dbReference type="PANTHER" id="PTHR36838:SF1">
    <property type="entry name" value="SLR1864 PROTEIN"/>
    <property type="match status" value="1"/>
</dbReference>
<name>A0A291TCB7_9FIRM</name>
<dbReference type="EMBL" id="CP023819">
    <property type="protein sequence ID" value="ATL90834.1"/>
    <property type="molecule type" value="Genomic_DNA"/>
</dbReference>
<organism evidence="9 10">
    <name type="scientific">Faecalibacterium prausnitzii</name>
    <dbReference type="NCBI Taxonomy" id="853"/>
    <lineage>
        <taxon>Bacteria</taxon>
        <taxon>Bacillati</taxon>
        <taxon>Bacillota</taxon>
        <taxon>Clostridia</taxon>
        <taxon>Eubacteriales</taxon>
        <taxon>Oscillospiraceae</taxon>
        <taxon>Faecalibacterium</taxon>
    </lineage>
</organism>
<dbReference type="InterPro" id="IPR038770">
    <property type="entry name" value="Na+/solute_symporter_sf"/>
</dbReference>
<proteinExistence type="inferred from homology"/>
<feature type="transmembrane region" description="Helical" evidence="8">
    <location>
        <begin position="184"/>
        <end position="207"/>
    </location>
</feature>
<keyword evidence="3" id="KW-0813">Transport</keyword>
<keyword evidence="5 8" id="KW-0812">Transmembrane</keyword>
<evidence type="ECO:0000256" key="5">
    <source>
        <dbReference type="ARBA" id="ARBA00022692"/>
    </source>
</evidence>
<keyword evidence="7 8" id="KW-0472">Membrane</keyword>
<dbReference type="GO" id="GO:0005886">
    <property type="term" value="C:plasma membrane"/>
    <property type="evidence" value="ECO:0007669"/>
    <property type="project" value="UniProtKB-SubCell"/>
</dbReference>
<dbReference type="AlphaFoldDB" id="A0A291TCB7"/>
<feature type="transmembrane region" description="Helical" evidence="8">
    <location>
        <begin position="278"/>
        <end position="305"/>
    </location>
</feature>
<dbReference type="Pfam" id="PF03547">
    <property type="entry name" value="Mem_trans"/>
    <property type="match status" value="2"/>
</dbReference>
<protein>
    <submittedName>
        <fullName evidence="9">Permease</fullName>
    </submittedName>
</protein>
<dbReference type="GO" id="GO:0055085">
    <property type="term" value="P:transmembrane transport"/>
    <property type="evidence" value="ECO:0007669"/>
    <property type="project" value="InterPro"/>
</dbReference>
<feature type="transmembrane region" description="Helical" evidence="8">
    <location>
        <begin position="68"/>
        <end position="90"/>
    </location>
</feature>
<gene>
    <name evidence="9" type="ORF">CRH10_11305</name>
</gene>
<feature type="transmembrane region" description="Helical" evidence="8">
    <location>
        <begin position="38"/>
        <end position="56"/>
    </location>
</feature>
<feature type="transmembrane region" description="Helical" evidence="8">
    <location>
        <begin position="247"/>
        <end position="266"/>
    </location>
</feature>
<dbReference type="RefSeq" id="WP_098924591.1">
    <property type="nucleotide sequence ID" value="NZ_CP023819.1"/>
</dbReference>
<reference evidence="9 10" key="1">
    <citation type="submission" date="2017-10" db="EMBL/GenBank/DDBJ databases">
        <title>Complete Genome Sequence of Faecalibacterium prausnitzii isolated from the gut of healthy adult Indian.</title>
        <authorList>
            <person name="Bag S."/>
            <person name="Ghosh T.S."/>
            <person name="Das B."/>
        </authorList>
    </citation>
    <scope>NUCLEOTIDE SEQUENCE [LARGE SCALE GENOMIC DNA]</scope>
    <source>
        <strain evidence="9 10">Indica</strain>
    </source>
</reference>
<dbReference type="Proteomes" id="UP000223709">
    <property type="component" value="Chromosome"/>
</dbReference>
<keyword evidence="6 8" id="KW-1133">Transmembrane helix</keyword>
<feature type="transmembrane region" description="Helical" evidence="8">
    <location>
        <begin position="6"/>
        <end position="26"/>
    </location>
</feature>
<evidence type="ECO:0000256" key="8">
    <source>
        <dbReference type="SAM" id="Phobius"/>
    </source>
</evidence>
<comment type="similarity">
    <text evidence="2">Belongs to the auxin efflux carrier (TC 2.A.69) family.</text>
</comment>
<evidence type="ECO:0000256" key="6">
    <source>
        <dbReference type="ARBA" id="ARBA00022989"/>
    </source>
</evidence>
<evidence type="ECO:0000256" key="4">
    <source>
        <dbReference type="ARBA" id="ARBA00022475"/>
    </source>
</evidence>
<dbReference type="Gene3D" id="1.20.1530.20">
    <property type="match status" value="1"/>
</dbReference>
<keyword evidence="4" id="KW-1003">Cell membrane</keyword>
<accession>A0A291TCB7</accession>
<dbReference type="PANTHER" id="PTHR36838">
    <property type="entry name" value="AUXIN EFFLUX CARRIER FAMILY PROTEIN"/>
    <property type="match status" value="1"/>
</dbReference>